<reference evidence="2" key="1">
    <citation type="submission" date="2020-11" db="EMBL/GenBank/DDBJ databases">
        <authorList>
            <person name="Tran Van P."/>
        </authorList>
    </citation>
    <scope>NUCLEOTIDE SEQUENCE</scope>
</reference>
<name>A0A7R9JU27_TIMGE</name>
<evidence type="ECO:0000256" key="1">
    <source>
        <dbReference type="SAM" id="MobiDB-lite"/>
    </source>
</evidence>
<dbReference type="EMBL" id="OE840104">
    <property type="protein sequence ID" value="CAD7589518.1"/>
    <property type="molecule type" value="Genomic_DNA"/>
</dbReference>
<proteinExistence type="predicted"/>
<sequence>MNRVNDEHGSRVKHGKEGTQEMDAVYPEPMSRLHRRTVRKPVHRGPAGRYRTQPVTFSEIKEVDEENIEDNSGGVERSAGAASKSEIDLNSKFEEFWRLGQEKKNKKKAKEATMLAPRHTTTEPLSKICPLTTSNSNP</sequence>
<feature type="compositionally biased region" description="Basic and acidic residues" evidence="1">
    <location>
        <begin position="1"/>
        <end position="19"/>
    </location>
</feature>
<gene>
    <name evidence="2" type="ORF">TGEB3V08_LOCUS3454</name>
</gene>
<dbReference type="AlphaFoldDB" id="A0A7R9JU27"/>
<organism evidence="2">
    <name type="scientific">Timema genevievae</name>
    <name type="common">Walking stick</name>
    <dbReference type="NCBI Taxonomy" id="629358"/>
    <lineage>
        <taxon>Eukaryota</taxon>
        <taxon>Metazoa</taxon>
        <taxon>Ecdysozoa</taxon>
        <taxon>Arthropoda</taxon>
        <taxon>Hexapoda</taxon>
        <taxon>Insecta</taxon>
        <taxon>Pterygota</taxon>
        <taxon>Neoptera</taxon>
        <taxon>Polyneoptera</taxon>
        <taxon>Phasmatodea</taxon>
        <taxon>Timematodea</taxon>
        <taxon>Timematoidea</taxon>
        <taxon>Timematidae</taxon>
        <taxon>Timema</taxon>
    </lineage>
</organism>
<protein>
    <submittedName>
        <fullName evidence="2">Uncharacterized protein</fullName>
    </submittedName>
</protein>
<accession>A0A7R9JU27</accession>
<feature type="compositionally biased region" description="Basic residues" evidence="1">
    <location>
        <begin position="32"/>
        <end position="43"/>
    </location>
</feature>
<evidence type="ECO:0000313" key="2">
    <source>
        <dbReference type="EMBL" id="CAD7589518.1"/>
    </source>
</evidence>
<feature type="region of interest" description="Disordered" evidence="1">
    <location>
        <begin position="104"/>
        <end position="138"/>
    </location>
</feature>
<feature type="region of interest" description="Disordered" evidence="1">
    <location>
        <begin position="1"/>
        <end position="85"/>
    </location>
</feature>